<organism evidence="2 3">
    <name type="scientific">Pseudoalteromonas peptidolytica F12-50-A1</name>
    <dbReference type="NCBI Taxonomy" id="1315280"/>
    <lineage>
        <taxon>Bacteria</taxon>
        <taxon>Pseudomonadati</taxon>
        <taxon>Pseudomonadota</taxon>
        <taxon>Gammaproteobacteria</taxon>
        <taxon>Alteromonadales</taxon>
        <taxon>Pseudoalteromonadaceae</taxon>
        <taxon>Pseudoalteromonas</taxon>
    </lineage>
</organism>
<evidence type="ECO:0000256" key="1">
    <source>
        <dbReference type="SAM" id="MobiDB-lite"/>
    </source>
</evidence>
<gene>
    <name evidence="2" type="ORF">PPEP_a4190</name>
</gene>
<dbReference type="EMBL" id="AQHF01000028">
    <property type="protein sequence ID" value="MBE0347828.1"/>
    <property type="molecule type" value="Genomic_DNA"/>
</dbReference>
<name>A0A8I0MYH7_9GAMM</name>
<sequence>MTVKDVKTVQSAGWINQLQRQIERFLLKSNNGKVPVDVPTHLAHKLEHTKSKQFIDSTDEMSAEDMVVFVQEQYELLSLLQQVATNFDGKCRFSGIDIDRETENPFRTGAEQPCPSYDTAKPEYPIKK</sequence>
<feature type="region of interest" description="Disordered" evidence="1">
    <location>
        <begin position="102"/>
        <end position="128"/>
    </location>
</feature>
<protein>
    <submittedName>
        <fullName evidence="2">Uncharacterized protein</fullName>
    </submittedName>
</protein>
<dbReference type="AlphaFoldDB" id="A0A8I0MYH7"/>
<keyword evidence="3" id="KW-1185">Reference proteome</keyword>
<accession>A0A8I0MYH7</accession>
<proteinExistence type="predicted"/>
<dbReference type="Proteomes" id="UP000660708">
    <property type="component" value="Unassembled WGS sequence"/>
</dbReference>
<evidence type="ECO:0000313" key="2">
    <source>
        <dbReference type="EMBL" id="MBE0347828.1"/>
    </source>
</evidence>
<dbReference type="RefSeq" id="WP_125251968.1">
    <property type="nucleotide sequence ID" value="NZ_AQHF01000028.1"/>
</dbReference>
<comment type="caution">
    <text evidence="2">The sequence shown here is derived from an EMBL/GenBank/DDBJ whole genome shotgun (WGS) entry which is preliminary data.</text>
</comment>
<evidence type="ECO:0000313" key="3">
    <source>
        <dbReference type="Proteomes" id="UP000660708"/>
    </source>
</evidence>
<reference evidence="2 3" key="1">
    <citation type="submission" date="2015-06" db="EMBL/GenBank/DDBJ databases">
        <title>Genome sequence of Pseudoalteromonas peptidolytica.</title>
        <authorList>
            <person name="Xie B.-B."/>
            <person name="Rong J.-C."/>
            <person name="Qin Q.-L."/>
            <person name="Zhang Y.-Z."/>
        </authorList>
    </citation>
    <scope>NUCLEOTIDE SEQUENCE [LARGE SCALE GENOMIC DNA]</scope>
    <source>
        <strain evidence="2 3">F12-50-A1</strain>
    </source>
</reference>